<dbReference type="Gene3D" id="3.20.20.120">
    <property type="entry name" value="Enolase-like C-terminal domain"/>
    <property type="match status" value="1"/>
</dbReference>
<dbReference type="PANTHER" id="PTHR48080:SF2">
    <property type="entry name" value="D-GALACTONATE DEHYDRATASE"/>
    <property type="match status" value="1"/>
</dbReference>
<dbReference type="InterPro" id="IPR013342">
    <property type="entry name" value="Mandelate_racemase_C"/>
</dbReference>
<gene>
    <name evidence="3" type="ORF">DC53_13165</name>
</gene>
<proteinExistence type="predicted"/>
<dbReference type="SMART" id="SM00922">
    <property type="entry name" value="MR_MLE"/>
    <property type="match status" value="1"/>
</dbReference>
<dbReference type="Pfam" id="PF02746">
    <property type="entry name" value="MR_MLE_N"/>
    <property type="match status" value="1"/>
</dbReference>
<comment type="caution">
    <text evidence="3">The sequence shown here is derived from an EMBL/GenBank/DDBJ whole genome shotgun (WGS) entry which is preliminary data.</text>
</comment>
<dbReference type="PROSITE" id="PS00908">
    <property type="entry name" value="MR_MLE_1"/>
    <property type="match status" value="1"/>
</dbReference>
<dbReference type="SUPFAM" id="SSF51604">
    <property type="entry name" value="Enolase C-terminal domain-like"/>
    <property type="match status" value="1"/>
</dbReference>
<dbReference type="AlphaFoldDB" id="A0ABD3Y804"/>
<dbReference type="InterPro" id="IPR036849">
    <property type="entry name" value="Enolase-like_C_sf"/>
</dbReference>
<keyword evidence="1" id="KW-0456">Lyase</keyword>
<evidence type="ECO:0000256" key="1">
    <source>
        <dbReference type="ARBA" id="ARBA00023239"/>
    </source>
</evidence>
<name>A0ABD3Y804_9GAMM</name>
<dbReference type="EMBL" id="JJNZ01000043">
    <property type="protein sequence ID" value="KDC50343.1"/>
    <property type="molecule type" value="Genomic_DNA"/>
</dbReference>
<dbReference type="SUPFAM" id="SSF54826">
    <property type="entry name" value="Enolase N-terminal domain-like"/>
    <property type="match status" value="1"/>
</dbReference>
<dbReference type="GO" id="GO:0016829">
    <property type="term" value="F:lyase activity"/>
    <property type="evidence" value="ECO:0007669"/>
    <property type="project" value="UniProtKB-KW"/>
</dbReference>
<evidence type="ECO:0000313" key="4">
    <source>
        <dbReference type="Proteomes" id="UP000027154"/>
    </source>
</evidence>
<dbReference type="SFLD" id="SFLDG00179">
    <property type="entry name" value="mandelate_racemase"/>
    <property type="match status" value="1"/>
</dbReference>
<dbReference type="Pfam" id="PF13378">
    <property type="entry name" value="MR_MLE_C"/>
    <property type="match status" value="1"/>
</dbReference>
<dbReference type="InterPro" id="IPR013341">
    <property type="entry name" value="Mandelate_racemase_N_dom"/>
</dbReference>
<evidence type="ECO:0000313" key="3">
    <source>
        <dbReference type="EMBL" id="KDC50343.1"/>
    </source>
</evidence>
<accession>A0ABD3Y804</accession>
<organism evidence="3 4">
    <name type="scientific">Pseudoalteromonas fuliginea</name>
    <dbReference type="NCBI Taxonomy" id="1872678"/>
    <lineage>
        <taxon>Bacteria</taxon>
        <taxon>Pseudomonadati</taxon>
        <taxon>Pseudomonadota</taxon>
        <taxon>Gammaproteobacteria</taxon>
        <taxon>Alteromonadales</taxon>
        <taxon>Pseudoalteromonadaceae</taxon>
        <taxon>Pseudoalteromonas</taxon>
    </lineage>
</organism>
<dbReference type="PANTHER" id="PTHR48080">
    <property type="entry name" value="D-GALACTONATE DEHYDRATASE-RELATED"/>
    <property type="match status" value="1"/>
</dbReference>
<dbReference type="SFLD" id="SFLDS00001">
    <property type="entry name" value="Enolase"/>
    <property type="match status" value="1"/>
</dbReference>
<dbReference type="PROSITE" id="PS00909">
    <property type="entry name" value="MR_MLE_2"/>
    <property type="match status" value="1"/>
</dbReference>
<dbReference type="CDD" id="cd03316">
    <property type="entry name" value="MR_like"/>
    <property type="match status" value="1"/>
</dbReference>
<dbReference type="InterPro" id="IPR029017">
    <property type="entry name" value="Enolase-like_N"/>
</dbReference>
<feature type="domain" description="Mandelate racemase/muconate lactonizing enzyme C-terminal" evidence="2">
    <location>
        <begin position="134"/>
        <end position="241"/>
    </location>
</feature>
<reference evidence="3 4" key="1">
    <citation type="submission" date="2014-04" db="EMBL/GenBank/DDBJ databases">
        <title>Pseudoalteromonas galatheae sp. nov., isolated from a deep-sea polychaete near Canal Concepcion, Chile.</title>
        <authorList>
            <person name="Machado H.R."/>
            <person name="Gram L."/>
            <person name="Vynne N.G."/>
        </authorList>
    </citation>
    <scope>NUCLEOTIDE SEQUENCE [LARGE SCALE GENOMIC DNA]</scope>
    <source>
        <strain evidence="3 4">KMM216</strain>
    </source>
</reference>
<dbReference type="Proteomes" id="UP000027154">
    <property type="component" value="Unassembled WGS sequence"/>
</dbReference>
<dbReference type="InterPro" id="IPR029065">
    <property type="entry name" value="Enolase_C-like"/>
</dbReference>
<evidence type="ECO:0000259" key="2">
    <source>
        <dbReference type="SMART" id="SM00922"/>
    </source>
</evidence>
<protein>
    <submittedName>
        <fullName evidence="3">Galactonate dehydratase</fullName>
    </submittedName>
</protein>
<dbReference type="Gene3D" id="3.30.390.10">
    <property type="entry name" value="Enolase-like, N-terminal domain"/>
    <property type="match status" value="1"/>
</dbReference>
<dbReference type="InterPro" id="IPR034593">
    <property type="entry name" value="DgoD-like"/>
</dbReference>
<sequence length="389" mass="43171">MIMKIESVEALLGCVGKRNQLLVKVVTECGIVGWGESGLSNREQAVIGAIQHFSGFLKGQDPRKIGRIWQELYRSHYFEGGRVITAAISAIDIALYDILGKSLQVPVYQLLGGKQREHIACFACCYTEADPDKFDDLVKEAKALIALGWTTIRVIPSRFDDLQFFEPQESITRTARCLNELRKVLGPDITLGIDYHHRLSVAEAASFCQRLKPDTLDFIEEPIRHESPDAYKTLRTLTHIPFAIGEEFSSKWAAKPYIEQGLTQYLRVDVCNIGGLTEAMKVAGWAEAHYIDVMPHNPLGPVCTAATNHFAAALPNLGLMETHQGPFSEFGAHDPLLFPKQHVLTGNKFTIPEVPGLGVEVNEAAFRLATPVETEAPHLSKRDGSHTNW</sequence>
<dbReference type="InterPro" id="IPR018110">
    <property type="entry name" value="Mandel_Rmase/mucon_lact_enz_CS"/>
</dbReference>